<evidence type="ECO:0000313" key="2">
    <source>
        <dbReference type="EMBL" id="MEW9623553.1"/>
    </source>
</evidence>
<feature type="transmembrane region" description="Helical" evidence="1">
    <location>
        <begin position="135"/>
        <end position="168"/>
    </location>
</feature>
<accession>A0ABV3QLR8</accession>
<keyword evidence="1" id="KW-1133">Transmembrane helix</keyword>
<name>A0ABV3QLR8_9GAMM</name>
<feature type="transmembrane region" description="Helical" evidence="1">
    <location>
        <begin position="246"/>
        <end position="266"/>
    </location>
</feature>
<keyword evidence="3" id="KW-1185">Reference proteome</keyword>
<keyword evidence="1" id="KW-0472">Membrane</keyword>
<comment type="caution">
    <text evidence="2">The sequence shown here is derived from an EMBL/GenBank/DDBJ whole genome shotgun (WGS) entry which is preliminary data.</text>
</comment>
<feature type="transmembrane region" description="Helical" evidence="1">
    <location>
        <begin position="188"/>
        <end position="208"/>
    </location>
</feature>
<feature type="transmembrane region" description="Helical" evidence="1">
    <location>
        <begin position="220"/>
        <end position="240"/>
    </location>
</feature>
<evidence type="ECO:0000256" key="1">
    <source>
        <dbReference type="SAM" id="Phobius"/>
    </source>
</evidence>
<gene>
    <name evidence="2" type="ORF">ABQJ56_04875</name>
</gene>
<reference evidence="2 3" key="1">
    <citation type="submission" date="2024-06" db="EMBL/GenBank/DDBJ databases">
        <authorList>
            <person name="Woo H."/>
        </authorList>
    </citation>
    <scope>NUCLEOTIDE SEQUENCE [LARGE SCALE GENOMIC DNA]</scope>
    <source>
        <strain evidence="2 3">S2-g</strain>
    </source>
</reference>
<protein>
    <submittedName>
        <fullName evidence="2">Uncharacterized protein</fullName>
    </submittedName>
</protein>
<dbReference type="EMBL" id="JBFOHL010000003">
    <property type="protein sequence ID" value="MEW9623553.1"/>
    <property type="molecule type" value="Genomic_DNA"/>
</dbReference>
<organism evidence="2 3">
    <name type="scientific">Rhodanobacter geophilus</name>
    <dbReference type="NCBI Taxonomy" id="3162488"/>
    <lineage>
        <taxon>Bacteria</taxon>
        <taxon>Pseudomonadati</taxon>
        <taxon>Pseudomonadota</taxon>
        <taxon>Gammaproteobacteria</taxon>
        <taxon>Lysobacterales</taxon>
        <taxon>Rhodanobacteraceae</taxon>
        <taxon>Rhodanobacter</taxon>
    </lineage>
</organism>
<feature type="transmembrane region" description="Helical" evidence="1">
    <location>
        <begin position="49"/>
        <end position="75"/>
    </location>
</feature>
<sequence>MRYGMLCRRGMGMPIIGGSDSMATRSRGAGAGFGWLTNGIRVGFERPKLLFGGAALLVVACLLPSLITVPMQIYAAKAGTPPSAATSLTTMAISLLYALLIIPLYAGYLQLVSAAERQQPARVSDIFMPYRQGEAWRLIGLGLANFVVYIGGIAIIVLAAGRGIIGWYMQALAAQASHQLPPALPGSFWTTMALLMVFGLWMMGFYAISLGQVALNRRSVFGAIGDGIGGALKNVLPLLVFALSSLLAWIVAIIVFLIVALLLGLIARLISPWLMVAVLVPLYIGLLLLMFTVMFGVMYHLWRDVCGDDVANAMPPPLAA</sequence>
<feature type="transmembrane region" description="Helical" evidence="1">
    <location>
        <begin position="273"/>
        <end position="302"/>
    </location>
</feature>
<evidence type="ECO:0000313" key="3">
    <source>
        <dbReference type="Proteomes" id="UP001556170"/>
    </source>
</evidence>
<keyword evidence="1" id="KW-0812">Transmembrane</keyword>
<proteinExistence type="predicted"/>
<dbReference type="Proteomes" id="UP001556170">
    <property type="component" value="Unassembled WGS sequence"/>
</dbReference>
<dbReference type="RefSeq" id="WP_367843863.1">
    <property type="nucleotide sequence ID" value="NZ_JBFOHL010000003.1"/>
</dbReference>
<feature type="transmembrane region" description="Helical" evidence="1">
    <location>
        <begin position="95"/>
        <end position="114"/>
    </location>
</feature>